<proteinExistence type="predicted"/>
<name>A0A6A4MVP8_LUPAL</name>
<evidence type="ECO:0000313" key="1">
    <source>
        <dbReference type="EMBL" id="KAE9585133.1"/>
    </source>
</evidence>
<dbReference type="AlphaFoldDB" id="A0A6A4MVP8"/>
<keyword evidence="2" id="KW-1185">Reference proteome</keyword>
<sequence>MARLNSALFITLLILASYFSFLDARNILKMEPLVVPSLKGTLPSLAPFPINERFLQNSTPSPCAGHH</sequence>
<reference evidence="2" key="1">
    <citation type="journal article" date="2020" name="Nat. Commun.">
        <title>Genome sequence of the cluster root forming white lupin.</title>
        <authorList>
            <person name="Hufnagel B."/>
            <person name="Marques A."/>
            <person name="Soriano A."/>
            <person name="Marques L."/>
            <person name="Divol F."/>
            <person name="Doumas P."/>
            <person name="Sallet E."/>
            <person name="Mancinotti D."/>
            <person name="Carrere S."/>
            <person name="Marande W."/>
            <person name="Arribat S."/>
            <person name="Keller J."/>
            <person name="Huneau C."/>
            <person name="Blein T."/>
            <person name="Aime D."/>
            <person name="Laguerre M."/>
            <person name="Taylor J."/>
            <person name="Schubert V."/>
            <person name="Nelson M."/>
            <person name="Geu-Flores F."/>
            <person name="Crespi M."/>
            <person name="Gallardo-Guerrero K."/>
            <person name="Delaux P.-M."/>
            <person name="Salse J."/>
            <person name="Berges H."/>
            <person name="Guyot R."/>
            <person name="Gouzy J."/>
            <person name="Peret B."/>
        </authorList>
    </citation>
    <scope>NUCLEOTIDE SEQUENCE [LARGE SCALE GENOMIC DNA]</scope>
    <source>
        <strain evidence="2">cv. Amiga</strain>
    </source>
</reference>
<accession>A0A6A4MVP8</accession>
<comment type="caution">
    <text evidence="1">The sequence shown here is derived from an EMBL/GenBank/DDBJ whole genome shotgun (WGS) entry which is preliminary data.</text>
</comment>
<evidence type="ECO:0000313" key="2">
    <source>
        <dbReference type="Proteomes" id="UP000447434"/>
    </source>
</evidence>
<dbReference type="EMBL" id="WOCE01000025">
    <property type="protein sequence ID" value="KAE9585133.1"/>
    <property type="molecule type" value="Genomic_DNA"/>
</dbReference>
<protein>
    <submittedName>
        <fullName evidence="1">Uncharacterized protein</fullName>
    </submittedName>
</protein>
<dbReference type="Proteomes" id="UP000447434">
    <property type="component" value="Chromosome 25"/>
</dbReference>
<organism evidence="1 2">
    <name type="scientific">Lupinus albus</name>
    <name type="common">White lupine</name>
    <name type="synonym">Lupinus termis</name>
    <dbReference type="NCBI Taxonomy" id="3870"/>
    <lineage>
        <taxon>Eukaryota</taxon>
        <taxon>Viridiplantae</taxon>
        <taxon>Streptophyta</taxon>
        <taxon>Embryophyta</taxon>
        <taxon>Tracheophyta</taxon>
        <taxon>Spermatophyta</taxon>
        <taxon>Magnoliopsida</taxon>
        <taxon>eudicotyledons</taxon>
        <taxon>Gunneridae</taxon>
        <taxon>Pentapetalae</taxon>
        <taxon>rosids</taxon>
        <taxon>fabids</taxon>
        <taxon>Fabales</taxon>
        <taxon>Fabaceae</taxon>
        <taxon>Papilionoideae</taxon>
        <taxon>50 kb inversion clade</taxon>
        <taxon>genistoids sensu lato</taxon>
        <taxon>core genistoids</taxon>
        <taxon>Genisteae</taxon>
        <taxon>Lupinus</taxon>
    </lineage>
</organism>
<gene>
    <name evidence="1" type="ORF">Lalb_Chr25g0285771</name>
</gene>